<protein>
    <recommendedName>
        <fullName evidence="3">Pentapeptide repeat-containing protein</fullName>
    </recommendedName>
</protein>
<name>A0ABS1LW35_9LACO</name>
<gene>
    <name evidence="1" type="ORF">JEM47_07745</name>
</gene>
<keyword evidence="2" id="KW-1185">Reference proteome</keyword>
<dbReference type="Proteomes" id="UP000640912">
    <property type="component" value="Unassembled WGS sequence"/>
</dbReference>
<organism evidence="1 2">
    <name type="scientific">Lactobacillus kitasatonis</name>
    <dbReference type="NCBI Taxonomy" id="237446"/>
    <lineage>
        <taxon>Bacteria</taxon>
        <taxon>Bacillati</taxon>
        <taxon>Bacillota</taxon>
        <taxon>Bacilli</taxon>
        <taxon>Lactobacillales</taxon>
        <taxon>Lactobacillaceae</taxon>
        <taxon>Lactobacillus</taxon>
    </lineage>
</organism>
<sequence length="111" mass="12454">HNLKKINFGNIDFNKVKTNDNMFYGNDSLTDMELSNTKNVNEVVLRQYVGAAKRRKAESIDFKGIKLSANMHNISGLLSNLPDLKHADLTDLDLSNVEDLGGLFQNDSQLE</sequence>
<proteinExistence type="predicted"/>
<feature type="non-terminal residue" evidence="1">
    <location>
        <position position="1"/>
    </location>
</feature>
<dbReference type="EMBL" id="JAEHNR010000067">
    <property type="protein sequence ID" value="MBL1072366.1"/>
    <property type="molecule type" value="Genomic_DNA"/>
</dbReference>
<evidence type="ECO:0000313" key="1">
    <source>
        <dbReference type="EMBL" id="MBL1072366.1"/>
    </source>
</evidence>
<comment type="caution">
    <text evidence="1">The sequence shown here is derived from an EMBL/GenBank/DDBJ whole genome shotgun (WGS) entry which is preliminary data.</text>
</comment>
<accession>A0ABS1LW35</accession>
<evidence type="ECO:0000313" key="2">
    <source>
        <dbReference type="Proteomes" id="UP000640912"/>
    </source>
</evidence>
<evidence type="ECO:0008006" key="3">
    <source>
        <dbReference type="Google" id="ProtNLM"/>
    </source>
</evidence>
<feature type="non-terminal residue" evidence="1">
    <location>
        <position position="111"/>
    </location>
</feature>
<reference evidence="1 2" key="1">
    <citation type="journal article" date="2021" name="Microorganisms">
        <title>Dual Inhibition of Salmonella enterica and Clostridium perfringens by New Probiotic Candidates Isolated from Chicken Intestinal Mucosa.</title>
        <authorList>
            <person name="Lone A."/>
            <person name="Mottawea W."/>
            <person name="Ait Chait Y."/>
            <person name="Hammami R."/>
        </authorList>
    </citation>
    <scope>NUCLEOTIDE SEQUENCE [LARGE SCALE GENOMIC DNA]</scope>
    <source>
        <strain evidence="1 2">A12</strain>
    </source>
</reference>